<evidence type="ECO:0000313" key="5">
    <source>
        <dbReference type="Proteomes" id="UP000095282"/>
    </source>
</evidence>
<keyword evidence="2" id="KW-0732">Signal</keyword>
<feature type="domain" description="DUF7959" evidence="4">
    <location>
        <begin position="441"/>
        <end position="560"/>
    </location>
</feature>
<keyword evidence="1" id="KW-0812">Transmembrane</keyword>
<evidence type="ECO:0000259" key="3">
    <source>
        <dbReference type="Pfam" id="PF25897"/>
    </source>
</evidence>
<feature type="domain" description="LolA-like" evidence="3">
    <location>
        <begin position="43"/>
        <end position="231"/>
    </location>
</feature>
<sequence length="628" mass="71997">MQFQLLLIILVAFKLVSCLPNKTPKVTMCSFPPPEEEIQEWNRKIMFPKEYKISGSVTDWNGKATWIVTETRTKDFRVVERTSNRNEEKWIEDLSNGDQKYINSTEGTCDGRARKANLFGRSSEFKEIIGSDTSSMTSIINSISLLKPFGFIVKDRVEVIGGIDSKVWISCLNGSDSKYVLEIRFSDEESVSGVSAILSIRIAELKSFESTVSINHWSMEVDRLETPKGDEAVVNDGVFCSHDKSSFLQLKPLDEYAAVLHYRNHKEKTSQSTEILYSKSRELFIVSGESPMNVLNGMYLPRIDYILHDFKHGYEMTMSQGACEQLFPLPENTRDTIVQSPGYVLQSPMEYILIPSFLTWNKYGIGEEYVEYRSQDFVNNVIWQLRLTPDMEIISYKMFDSDSIRLLFSLEIQRIQVEKSKLNISPTQLSSCYDDGQMGNNTWIVPIRNKILNDMNRVGLKRVNDAVVKSINETIHRVIPYRIVVFYVENEMNQLSLIIRIIEKTVTEPAMTHGYDYTNELPANELFGLIYSEIYVGNMTFEVENIDGDTESWIPESMTRFPHSTKVTILTSSYRVISPFDFKTILLLIVPSLFFGFSIGGAIVYFFIRRSKKGILFSNINLSLPTKC</sequence>
<dbReference type="Proteomes" id="UP000095282">
    <property type="component" value="Unplaced"/>
</dbReference>
<keyword evidence="5" id="KW-1185">Reference proteome</keyword>
<dbReference type="STRING" id="1561998.A0A1I7UEM3"/>
<dbReference type="Pfam" id="PF25897">
    <property type="entry name" value="LolA_1st_nematode"/>
    <property type="match status" value="1"/>
</dbReference>
<evidence type="ECO:0000259" key="4">
    <source>
        <dbReference type="Pfam" id="PF25899"/>
    </source>
</evidence>
<reference evidence="6" key="1">
    <citation type="submission" date="2016-11" db="UniProtKB">
        <authorList>
            <consortium name="WormBaseParasite"/>
        </authorList>
    </citation>
    <scope>IDENTIFICATION</scope>
</reference>
<keyword evidence="1" id="KW-0472">Membrane</keyword>
<name>A0A1I7UEM3_9PELO</name>
<feature type="transmembrane region" description="Helical" evidence="1">
    <location>
        <begin position="585"/>
        <end position="608"/>
    </location>
</feature>
<dbReference type="AlphaFoldDB" id="A0A1I7UEM3"/>
<protein>
    <submittedName>
        <fullName evidence="6">F-box domain-containing protein</fullName>
    </submittedName>
</protein>
<evidence type="ECO:0000313" key="6">
    <source>
        <dbReference type="WBParaSite" id="Csp11.Scaffold629.g8547.t1"/>
    </source>
</evidence>
<dbReference type="Pfam" id="PF25899">
    <property type="entry name" value="DUF7959"/>
    <property type="match status" value="1"/>
</dbReference>
<proteinExistence type="predicted"/>
<dbReference type="InterPro" id="IPR058830">
    <property type="entry name" value="LolA-like_dom_1st"/>
</dbReference>
<dbReference type="WBParaSite" id="Csp11.Scaffold629.g8547.t1">
    <property type="protein sequence ID" value="Csp11.Scaffold629.g8547.t1"/>
    <property type="gene ID" value="Csp11.Scaffold629.g8547"/>
</dbReference>
<evidence type="ECO:0000256" key="1">
    <source>
        <dbReference type="SAM" id="Phobius"/>
    </source>
</evidence>
<keyword evidence="1" id="KW-1133">Transmembrane helix</keyword>
<organism evidence="5 6">
    <name type="scientific">Caenorhabditis tropicalis</name>
    <dbReference type="NCBI Taxonomy" id="1561998"/>
    <lineage>
        <taxon>Eukaryota</taxon>
        <taxon>Metazoa</taxon>
        <taxon>Ecdysozoa</taxon>
        <taxon>Nematoda</taxon>
        <taxon>Chromadorea</taxon>
        <taxon>Rhabditida</taxon>
        <taxon>Rhabditina</taxon>
        <taxon>Rhabditomorpha</taxon>
        <taxon>Rhabditoidea</taxon>
        <taxon>Rhabditidae</taxon>
        <taxon>Peloderinae</taxon>
        <taxon>Caenorhabditis</taxon>
    </lineage>
</organism>
<accession>A0A1I7UEM3</accession>
<feature type="signal peptide" evidence="2">
    <location>
        <begin position="1"/>
        <end position="18"/>
    </location>
</feature>
<dbReference type="InterPro" id="IPR058265">
    <property type="entry name" value="DUF7959"/>
</dbReference>
<feature type="chain" id="PRO_5009308793" evidence="2">
    <location>
        <begin position="19"/>
        <end position="628"/>
    </location>
</feature>
<evidence type="ECO:0000256" key="2">
    <source>
        <dbReference type="SAM" id="SignalP"/>
    </source>
</evidence>